<dbReference type="NCBIfam" id="TIGR01640">
    <property type="entry name" value="F_box_assoc_1"/>
    <property type="match status" value="1"/>
</dbReference>
<dbReference type="EMBL" id="VAHF01000001">
    <property type="protein sequence ID" value="TXG72439.1"/>
    <property type="molecule type" value="Genomic_DNA"/>
</dbReference>
<evidence type="ECO:0000313" key="3">
    <source>
        <dbReference type="Proteomes" id="UP000323000"/>
    </source>
</evidence>
<evidence type="ECO:0000259" key="1">
    <source>
        <dbReference type="Pfam" id="PF07734"/>
    </source>
</evidence>
<keyword evidence="3" id="KW-1185">Reference proteome</keyword>
<accession>A0A5C7ITI2</accession>
<dbReference type="InterPro" id="IPR006527">
    <property type="entry name" value="F-box-assoc_dom_typ1"/>
</dbReference>
<gene>
    <name evidence="2" type="ORF">EZV62_001018</name>
</gene>
<dbReference type="Pfam" id="PF07734">
    <property type="entry name" value="FBA_1"/>
    <property type="match status" value="1"/>
</dbReference>
<dbReference type="InterPro" id="IPR050796">
    <property type="entry name" value="SCF_F-box_component"/>
</dbReference>
<dbReference type="PANTHER" id="PTHR31672:SF13">
    <property type="entry name" value="F-BOX PROTEIN CPR30-LIKE"/>
    <property type="match status" value="1"/>
</dbReference>
<reference evidence="3" key="1">
    <citation type="journal article" date="2019" name="Gigascience">
        <title>De novo genome assembly of the endangered Acer yangbiense, a plant species with extremely small populations endemic to Yunnan Province, China.</title>
        <authorList>
            <person name="Yang J."/>
            <person name="Wariss H.M."/>
            <person name="Tao L."/>
            <person name="Zhang R."/>
            <person name="Yun Q."/>
            <person name="Hollingsworth P."/>
            <person name="Dao Z."/>
            <person name="Luo G."/>
            <person name="Guo H."/>
            <person name="Ma Y."/>
            <person name="Sun W."/>
        </authorList>
    </citation>
    <scope>NUCLEOTIDE SEQUENCE [LARGE SCALE GENOMIC DNA]</scope>
    <source>
        <strain evidence="3">cv. Malutang</strain>
    </source>
</reference>
<evidence type="ECO:0000313" key="2">
    <source>
        <dbReference type="EMBL" id="TXG72439.1"/>
    </source>
</evidence>
<name>A0A5C7ITI2_9ROSI</name>
<dbReference type="AlphaFoldDB" id="A0A5C7ITI2"/>
<dbReference type="Proteomes" id="UP000323000">
    <property type="component" value="Chromosome 1"/>
</dbReference>
<dbReference type="OrthoDB" id="10514897at2759"/>
<feature type="domain" description="F-box associated beta-propeller type 1" evidence="1">
    <location>
        <begin position="46"/>
        <end position="227"/>
    </location>
</feature>
<protein>
    <recommendedName>
        <fullName evidence="1">F-box associated beta-propeller type 1 domain-containing protein</fullName>
    </recommendedName>
</protein>
<proteinExistence type="predicted"/>
<dbReference type="InterPro" id="IPR017451">
    <property type="entry name" value="F-box-assoc_interact_dom"/>
</dbReference>
<dbReference type="PANTHER" id="PTHR31672">
    <property type="entry name" value="BNACNNG10540D PROTEIN"/>
    <property type="match status" value="1"/>
</dbReference>
<organism evidence="2 3">
    <name type="scientific">Acer yangbiense</name>
    <dbReference type="NCBI Taxonomy" id="1000413"/>
    <lineage>
        <taxon>Eukaryota</taxon>
        <taxon>Viridiplantae</taxon>
        <taxon>Streptophyta</taxon>
        <taxon>Embryophyta</taxon>
        <taxon>Tracheophyta</taxon>
        <taxon>Spermatophyta</taxon>
        <taxon>Magnoliopsida</taxon>
        <taxon>eudicotyledons</taxon>
        <taxon>Gunneridae</taxon>
        <taxon>Pentapetalae</taxon>
        <taxon>rosids</taxon>
        <taxon>malvids</taxon>
        <taxon>Sapindales</taxon>
        <taxon>Sapindaceae</taxon>
        <taxon>Hippocastanoideae</taxon>
        <taxon>Acereae</taxon>
        <taxon>Acer</taxon>
    </lineage>
</organism>
<sequence length="246" mass="29011">MAASAVSQLSVPVMAYYLLFMKKAWSYGIHGQEDTRGYPITRGYFYYNFGFGYDHSTDDYKIVRISNIYCNDHMYKAEIHSLKTNSCLKKITLTWRIRSIIFPLQQGNFVNGALHWLIHYVVKFTTRWDFKDQDVSLAILHFDLSNQEFNVILLPEEVARVQRFTPASVCVFRGRLCMVDYNRENHILCLWAREDNNVENENENQNWIKLMSIPRLEETQTDDRFFIPVCLMNNGELLLTTICWCL</sequence>
<comment type="caution">
    <text evidence="2">The sequence shown here is derived from an EMBL/GenBank/DDBJ whole genome shotgun (WGS) entry which is preliminary data.</text>
</comment>